<organism evidence="13 14">
    <name type="scientific">Pseudoclavibacter endophyticus</name>
    <dbReference type="NCBI Taxonomy" id="1778590"/>
    <lineage>
        <taxon>Bacteria</taxon>
        <taxon>Bacillati</taxon>
        <taxon>Actinomycetota</taxon>
        <taxon>Actinomycetes</taxon>
        <taxon>Micrococcales</taxon>
        <taxon>Microbacteriaceae</taxon>
        <taxon>Pseudoclavibacter</taxon>
    </lineage>
</organism>
<evidence type="ECO:0000259" key="12">
    <source>
        <dbReference type="PROSITE" id="PS50928"/>
    </source>
</evidence>
<evidence type="ECO:0000313" key="13">
    <source>
        <dbReference type="EMBL" id="KAB1648829.1"/>
    </source>
</evidence>
<feature type="domain" description="ABC transporter" evidence="11">
    <location>
        <begin position="320"/>
        <end position="558"/>
    </location>
</feature>
<comment type="caution">
    <text evidence="13">The sequence shown here is derived from an EMBL/GenBank/DDBJ whole genome shotgun (WGS) entry which is preliminary data.</text>
</comment>
<keyword evidence="2 9" id="KW-0813">Transport</keyword>
<dbReference type="OrthoDB" id="9774448at2"/>
<dbReference type="Pfam" id="PF00528">
    <property type="entry name" value="BPD_transp_1"/>
    <property type="match status" value="1"/>
</dbReference>
<dbReference type="PANTHER" id="PTHR42781">
    <property type="entry name" value="SPERMIDINE/PUTRESCINE IMPORT ATP-BINDING PROTEIN POTA"/>
    <property type="match status" value="1"/>
</dbReference>
<evidence type="ECO:0000256" key="3">
    <source>
        <dbReference type="ARBA" id="ARBA00022505"/>
    </source>
</evidence>
<dbReference type="GO" id="GO:0016887">
    <property type="term" value="F:ATP hydrolysis activity"/>
    <property type="evidence" value="ECO:0007669"/>
    <property type="project" value="InterPro"/>
</dbReference>
<evidence type="ECO:0000256" key="7">
    <source>
        <dbReference type="ARBA" id="ARBA00022989"/>
    </source>
</evidence>
<proteinExistence type="inferred from homology"/>
<evidence type="ECO:0000256" key="10">
    <source>
        <dbReference type="SAM" id="MobiDB-lite"/>
    </source>
</evidence>
<dbReference type="SUPFAM" id="SSF161098">
    <property type="entry name" value="MetI-like"/>
    <property type="match status" value="1"/>
</dbReference>
<dbReference type="InterPro" id="IPR003593">
    <property type="entry name" value="AAA+_ATPase"/>
</dbReference>
<dbReference type="NCBIfam" id="TIGR01581">
    <property type="entry name" value="Mo_ABC_porter"/>
    <property type="match status" value="1"/>
</dbReference>
<feature type="transmembrane region" description="Helical" evidence="9">
    <location>
        <begin position="74"/>
        <end position="100"/>
    </location>
</feature>
<dbReference type="InterPro" id="IPR000515">
    <property type="entry name" value="MetI-like"/>
</dbReference>
<dbReference type="InterPro" id="IPR008995">
    <property type="entry name" value="Mo/tungstate-bd_C_term_dom"/>
</dbReference>
<evidence type="ECO:0000256" key="8">
    <source>
        <dbReference type="ARBA" id="ARBA00023136"/>
    </source>
</evidence>
<keyword evidence="7 9" id="KW-1133">Transmembrane helix</keyword>
<dbReference type="PROSITE" id="PS50893">
    <property type="entry name" value="ABC_TRANSPORTER_2"/>
    <property type="match status" value="1"/>
</dbReference>
<comment type="similarity">
    <text evidence="9">Belongs to the binding-protein-dependent transport system permease family.</text>
</comment>
<keyword evidence="5" id="KW-0547">Nucleotide-binding</keyword>
<dbReference type="GO" id="GO:0015098">
    <property type="term" value="F:molybdate ion transmembrane transporter activity"/>
    <property type="evidence" value="ECO:0007669"/>
    <property type="project" value="InterPro"/>
</dbReference>
<dbReference type="GO" id="GO:0005886">
    <property type="term" value="C:plasma membrane"/>
    <property type="evidence" value="ECO:0007669"/>
    <property type="project" value="UniProtKB-SubCell"/>
</dbReference>
<dbReference type="PROSITE" id="PS00211">
    <property type="entry name" value="ABC_TRANSPORTER_1"/>
    <property type="match status" value="1"/>
</dbReference>
<evidence type="ECO:0000256" key="2">
    <source>
        <dbReference type="ARBA" id="ARBA00022448"/>
    </source>
</evidence>
<evidence type="ECO:0000256" key="1">
    <source>
        <dbReference type="ARBA" id="ARBA00004141"/>
    </source>
</evidence>
<evidence type="ECO:0000259" key="11">
    <source>
        <dbReference type="PROSITE" id="PS50893"/>
    </source>
</evidence>
<evidence type="ECO:0000256" key="9">
    <source>
        <dbReference type="RuleBase" id="RU363032"/>
    </source>
</evidence>
<dbReference type="CDD" id="cd06261">
    <property type="entry name" value="TM_PBP2"/>
    <property type="match status" value="1"/>
</dbReference>
<dbReference type="Gene3D" id="3.40.50.300">
    <property type="entry name" value="P-loop containing nucleotide triphosphate hydrolases"/>
    <property type="match status" value="1"/>
</dbReference>
<dbReference type="InterPro" id="IPR003439">
    <property type="entry name" value="ABC_transporter-like_ATP-bd"/>
</dbReference>
<keyword evidence="8 9" id="KW-0472">Membrane</keyword>
<feature type="transmembrane region" description="Helical" evidence="9">
    <location>
        <begin position="145"/>
        <end position="173"/>
    </location>
</feature>
<dbReference type="Gene3D" id="1.10.3720.10">
    <property type="entry name" value="MetI-like"/>
    <property type="match status" value="1"/>
</dbReference>
<keyword evidence="4 9" id="KW-0812">Transmembrane</keyword>
<evidence type="ECO:0000256" key="6">
    <source>
        <dbReference type="ARBA" id="ARBA00022840"/>
    </source>
</evidence>
<dbReference type="SUPFAM" id="SSF50331">
    <property type="entry name" value="MOP-like"/>
    <property type="match status" value="1"/>
</dbReference>
<dbReference type="PANTHER" id="PTHR42781:SF4">
    <property type="entry name" value="SPERMIDINE_PUTRESCINE IMPORT ATP-BINDING PROTEIN POTA"/>
    <property type="match status" value="1"/>
</dbReference>
<feature type="transmembrane region" description="Helical" evidence="9">
    <location>
        <begin position="257"/>
        <end position="279"/>
    </location>
</feature>
<dbReference type="PROSITE" id="PS50928">
    <property type="entry name" value="ABC_TM1"/>
    <property type="match status" value="1"/>
</dbReference>
<comment type="subcellular location">
    <subcellularLocation>
        <location evidence="9">Cell membrane</location>
        <topology evidence="9">Multi-pass membrane protein</topology>
    </subcellularLocation>
    <subcellularLocation>
        <location evidence="1">Membrane</location>
        <topology evidence="1">Multi-pass membrane protein</topology>
    </subcellularLocation>
</comment>
<dbReference type="InterPro" id="IPR027417">
    <property type="entry name" value="P-loop_NTPase"/>
</dbReference>
<feature type="transmembrane region" description="Helical" evidence="9">
    <location>
        <begin position="33"/>
        <end position="54"/>
    </location>
</feature>
<sequence length="682" mass="70959">MTDRDTGRAGHRRAPGAGTIAAGTTAPIGVPGWVIAAAVVGTAFVLLPLASMAWRVNWAEFIRLVTAPASLDALWLSLRTSLVATALCVALGVPMAIVLARIEFAAKRIARALVLVPLVLPPVVGGIALLSAFGRQGLLGRNLELLGVSVAFSTTAVVIAQTFVALPFLVLSLEGALRTAGTRYEAVAATLGAGPTTVLRRVTVPLVLPAVVSGAVLSFARALGEFGATLTFAGSLQGTTRTLPLEIYLQRETDPDAAVALSLVLVVVAIIIVAFTHGVGARPLRGHRDQPRRGRPSMADRPPSPAPAAGTKRETRSGAHRPPKRFELRASVRERDVDVELEVAAGETVALLGPNGAGKSTLLALAAGLIAADSGQARLGDRVLFEVDAGGRRRARRPHERGVALLAQEALLFPNLTARDNVAFGPRSRGTTRREARRVADEWLGRVGAAELADRKPAELSGGQAQRIAVARALAGDPELLLLDEPMAALDASVVPALRRLLRDALAGRTTIIVTHDALDAVTLADRVALIEDGRVVDSGRTRDVLERPTTPFAARLAGLNLLVGTLEAGGAVRTDTGDLLRAAPSAGAEGSAPGSRVGVAVRPSRVAVWSDPPASAFASTSGENAISGIVNDLEPRDDGIRIHAGAIAADVSPSVVADLDLEPGTWARFTFAEADATYFPL</sequence>
<evidence type="ECO:0000256" key="4">
    <source>
        <dbReference type="ARBA" id="ARBA00022692"/>
    </source>
</evidence>
<dbReference type="InterPro" id="IPR035906">
    <property type="entry name" value="MetI-like_sf"/>
</dbReference>
<dbReference type="GO" id="GO:0005524">
    <property type="term" value="F:ATP binding"/>
    <property type="evidence" value="ECO:0007669"/>
    <property type="project" value="UniProtKB-KW"/>
</dbReference>
<keyword evidence="3" id="KW-0500">Molybdenum</keyword>
<feature type="transmembrane region" description="Helical" evidence="9">
    <location>
        <begin position="112"/>
        <end position="133"/>
    </location>
</feature>
<gene>
    <name evidence="13" type="primary">modB</name>
    <name evidence="13" type="ORF">F8O04_00545</name>
</gene>
<dbReference type="EMBL" id="WBJY01000001">
    <property type="protein sequence ID" value="KAB1648829.1"/>
    <property type="molecule type" value="Genomic_DNA"/>
</dbReference>
<dbReference type="NCBIfam" id="TIGR02141">
    <property type="entry name" value="modB_ABC"/>
    <property type="match status" value="1"/>
</dbReference>
<feature type="region of interest" description="Disordered" evidence="10">
    <location>
        <begin position="283"/>
        <end position="329"/>
    </location>
</feature>
<accession>A0A6H9WD55</accession>
<protein>
    <submittedName>
        <fullName evidence="13">Molybdate ABC transporter permease subunit</fullName>
    </submittedName>
</protein>
<keyword evidence="6" id="KW-0067">ATP-binding</keyword>
<dbReference type="SMART" id="SM00382">
    <property type="entry name" value="AAA"/>
    <property type="match status" value="1"/>
</dbReference>
<evidence type="ECO:0000256" key="5">
    <source>
        <dbReference type="ARBA" id="ARBA00022741"/>
    </source>
</evidence>
<name>A0A6H9WD55_9MICO</name>
<dbReference type="InterPro" id="IPR006469">
    <property type="entry name" value="NifC_ABC_porter"/>
</dbReference>
<dbReference type="SUPFAM" id="SSF52540">
    <property type="entry name" value="P-loop containing nucleoside triphosphate hydrolases"/>
    <property type="match status" value="1"/>
</dbReference>
<reference evidence="13 14" key="1">
    <citation type="submission" date="2019-09" db="EMBL/GenBank/DDBJ databases">
        <title>Phylogeny of genus Pseudoclavibacter and closely related genus.</title>
        <authorList>
            <person name="Li Y."/>
        </authorList>
    </citation>
    <scope>NUCLEOTIDE SEQUENCE [LARGE SCALE GENOMIC DNA]</scope>
    <source>
        <strain evidence="13 14">EGI 60007</strain>
    </source>
</reference>
<feature type="domain" description="ABC transmembrane type-1" evidence="12">
    <location>
        <begin position="74"/>
        <end position="276"/>
    </location>
</feature>
<dbReference type="AlphaFoldDB" id="A0A6H9WD55"/>
<dbReference type="InterPro" id="IPR050093">
    <property type="entry name" value="ABC_SmlMolc_Importer"/>
</dbReference>
<dbReference type="InterPro" id="IPR011867">
    <property type="entry name" value="ModB_ABC"/>
</dbReference>
<evidence type="ECO:0000313" key="14">
    <source>
        <dbReference type="Proteomes" id="UP000431744"/>
    </source>
</evidence>
<dbReference type="InterPro" id="IPR017871">
    <property type="entry name" value="ABC_transporter-like_CS"/>
</dbReference>
<dbReference type="Pfam" id="PF00005">
    <property type="entry name" value="ABC_tran"/>
    <property type="match status" value="1"/>
</dbReference>
<keyword evidence="14" id="KW-1185">Reference proteome</keyword>
<dbReference type="Proteomes" id="UP000431744">
    <property type="component" value="Unassembled WGS sequence"/>
</dbReference>